<evidence type="ECO:0000313" key="1">
    <source>
        <dbReference type="EMBL" id="HEW46394.1"/>
    </source>
</evidence>
<accession>A0A7C2V440</accession>
<name>A0A7C2V440_9AQUI</name>
<comment type="caution">
    <text evidence="1">The sequence shown here is derived from an EMBL/GenBank/DDBJ whole genome shotgun (WGS) entry which is preliminary data.</text>
</comment>
<proteinExistence type="predicted"/>
<protein>
    <submittedName>
        <fullName evidence="1">Uncharacterized protein</fullName>
    </submittedName>
</protein>
<gene>
    <name evidence="1" type="ORF">ENO47_07015</name>
</gene>
<reference evidence="1" key="1">
    <citation type="journal article" date="2020" name="mSystems">
        <title>Genome- and Community-Level Interaction Insights into Carbon Utilization and Element Cycling Functions of Hydrothermarchaeota in Hydrothermal Sediment.</title>
        <authorList>
            <person name="Zhou Z."/>
            <person name="Liu Y."/>
            <person name="Xu W."/>
            <person name="Pan J."/>
            <person name="Luo Z.H."/>
            <person name="Li M."/>
        </authorList>
    </citation>
    <scope>NUCLEOTIDE SEQUENCE [LARGE SCALE GENOMIC DNA]</scope>
    <source>
        <strain evidence="1">SpSt-132</strain>
    </source>
</reference>
<dbReference type="EMBL" id="DSFP01000063">
    <property type="protein sequence ID" value="HEW46394.1"/>
    <property type="molecule type" value="Genomic_DNA"/>
</dbReference>
<dbReference type="AlphaFoldDB" id="A0A7C2V440"/>
<organism evidence="1">
    <name type="scientific">Hydrogenobacter sp</name>
    <dbReference type="NCBI Taxonomy" id="2152829"/>
    <lineage>
        <taxon>Bacteria</taxon>
        <taxon>Pseudomonadati</taxon>
        <taxon>Aquificota</taxon>
        <taxon>Aquificia</taxon>
        <taxon>Aquificales</taxon>
        <taxon>Aquificaceae</taxon>
        <taxon>Hydrogenobacter</taxon>
    </lineage>
</organism>
<sequence length="107" mass="12123">MRLQAVDMSESGVGVVVQGEDASRIMDVLSQIAADIQRIHTPLDVEIELPRDGTVRAKGELKNIIGGQGNVYVRLGLKINLEENQRKKIRQYIMRRQREILDQLKSL</sequence>
<dbReference type="Gene3D" id="2.40.10.220">
    <property type="entry name" value="predicted glycosyltransferase like domains"/>
    <property type="match status" value="1"/>
</dbReference>